<dbReference type="Pfam" id="PF13460">
    <property type="entry name" value="NAD_binding_10"/>
    <property type="match status" value="1"/>
</dbReference>
<dbReference type="Pfam" id="PF11066">
    <property type="entry name" value="DUF2867"/>
    <property type="match status" value="1"/>
</dbReference>
<dbReference type="SUPFAM" id="SSF55961">
    <property type="entry name" value="Bet v1-like"/>
    <property type="match status" value="1"/>
</dbReference>
<dbReference type="AlphaFoldDB" id="A0A6J7JG48"/>
<evidence type="ECO:0000256" key="1">
    <source>
        <dbReference type="SAM" id="MobiDB-lite"/>
    </source>
</evidence>
<dbReference type="InterPro" id="IPR051207">
    <property type="entry name" value="ComplexI_NDUFA9_subunit"/>
</dbReference>
<accession>A0A6J7JG48</accession>
<dbReference type="PANTHER" id="PTHR12126:SF11">
    <property type="entry name" value="NADH DEHYDROGENASE [UBIQUINONE] 1 ALPHA SUBCOMPLEX SUBUNIT 9, MITOCHONDRIAL"/>
    <property type="match status" value="1"/>
</dbReference>
<dbReference type="EMBL" id="CAFBNF010000088">
    <property type="protein sequence ID" value="CAB4942315.1"/>
    <property type="molecule type" value="Genomic_DNA"/>
</dbReference>
<dbReference type="GO" id="GO:0044877">
    <property type="term" value="F:protein-containing complex binding"/>
    <property type="evidence" value="ECO:0007669"/>
    <property type="project" value="TreeGrafter"/>
</dbReference>
<reference evidence="3" key="1">
    <citation type="submission" date="2020-05" db="EMBL/GenBank/DDBJ databases">
        <authorList>
            <person name="Chiriac C."/>
            <person name="Salcher M."/>
            <person name="Ghai R."/>
            <person name="Kavagutti S V."/>
        </authorList>
    </citation>
    <scope>NUCLEOTIDE SEQUENCE</scope>
</reference>
<feature type="domain" description="NAD(P)-binding" evidence="2">
    <location>
        <begin position="7"/>
        <end position="121"/>
    </location>
</feature>
<dbReference type="InterPro" id="IPR036291">
    <property type="entry name" value="NAD(P)-bd_dom_sf"/>
</dbReference>
<evidence type="ECO:0000259" key="2">
    <source>
        <dbReference type="Pfam" id="PF13460"/>
    </source>
</evidence>
<gene>
    <name evidence="3" type="ORF">UFOPK3773_00927</name>
</gene>
<dbReference type="Gene3D" id="3.40.50.720">
    <property type="entry name" value="NAD(P)-binding Rossmann-like Domain"/>
    <property type="match status" value="1"/>
</dbReference>
<dbReference type="InterPro" id="IPR016040">
    <property type="entry name" value="NAD(P)-bd_dom"/>
</dbReference>
<protein>
    <submittedName>
        <fullName evidence="3">Unannotated protein</fullName>
    </submittedName>
</protein>
<dbReference type="InterPro" id="IPR021295">
    <property type="entry name" value="DUF2867"/>
</dbReference>
<sequence length="499" mass="54273">MRALVTGATGYVGGRLVPHLLTAGMDVVVLARHPERLRDRDWVSRVDVVAGDANDPEVMAKALAGVDVAYYLMHSIGTEDEFGELERATAHTFATAAAAAGVGRIVYLGGLAHEQRLSRHLQARADVGEILLASGVPTAALGAGVIIGSGSLSFEMLRYLTERLPAMITPRWVRTRIQPIGIRDVLRYLVGCATQLPPEVNRWFDIGGTDVLTYQDMMQRYAAVAGLPRRIILPINLLSPKLSSRWVGLVTPVPASIARPLVDSLKIEVVCHEHDIADYIPDPPEGLLGFEAAVSLALQRVREAHVTTRWSSASYPGTPSDPLPSDPDWAGGSLYTDERDEPVDASPQAVWQVIEGIGGENGWYSFPLAWEVRGWLDRAVGGVGLRRGRRNPRELMVGEPVDFWRVEERIPGQLLRLRAEMKMPGLAWLELSVDLDDTGRTVYHQRAIYHPKGLLGHAYWFSVLPFHGIVFGSMVTNITAAARAADASAAIAGTGTASA</sequence>
<organism evidence="3">
    <name type="scientific">freshwater metagenome</name>
    <dbReference type="NCBI Taxonomy" id="449393"/>
    <lineage>
        <taxon>unclassified sequences</taxon>
        <taxon>metagenomes</taxon>
        <taxon>ecological metagenomes</taxon>
    </lineage>
</organism>
<feature type="region of interest" description="Disordered" evidence="1">
    <location>
        <begin position="311"/>
        <end position="341"/>
    </location>
</feature>
<evidence type="ECO:0000313" key="3">
    <source>
        <dbReference type="EMBL" id="CAB4942315.1"/>
    </source>
</evidence>
<dbReference type="SUPFAM" id="SSF51735">
    <property type="entry name" value="NAD(P)-binding Rossmann-fold domains"/>
    <property type="match status" value="1"/>
</dbReference>
<dbReference type="PANTHER" id="PTHR12126">
    <property type="entry name" value="NADH-UBIQUINONE OXIDOREDUCTASE 39 KDA SUBUNIT-RELATED"/>
    <property type="match status" value="1"/>
</dbReference>
<name>A0A6J7JG48_9ZZZZ</name>
<proteinExistence type="predicted"/>